<evidence type="ECO:0000256" key="5">
    <source>
        <dbReference type="SAM" id="SignalP"/>
    </source>
</evidence>
<dbReference type="InterPro" id="IPR038404">
    <property type="entry name" value="TRAP_DctP_sf"/>
</dbReference>
<gene>
    <name evidence="6" type="ORF">SAMN04487974_1185</name>
</gene>
<protein>
    <submittedName>
        <fullName evidence="6">Tripartite ATP-independent transporter solute receptor, DctP family</fullName>
    </submittedName>
</protein>
<comment type="similarity">
    <text evidence="2">Belongs to the bacterial solute-binding protein 7 family.</text>
</comment>
<evidence type="ECO:0000256" key="4">
    <source>
        <dbReference type="ARBA" id="ARBA00022729"/>
    </source>
</evidence>
<dbReference type="GO" id="GO:0030288">
    <property type="term" value="C:outer membrane-bounded periplasmic space"/>
    <property type="evidence" value="ECO:0007669"/>
    <property type="project" value="InterPro"/>
</dbReference>
<dbReference type="GO" id="GO:0055085">
    <property type="term" value="P:transmembrane transport"/>
    <property type="evidence" value="ECO:0007669"/>
    <property type="project" value="InterPro"/>
</dbReference>
<dbReference type="InterPro" id="IPR004682">
    <property type="entry name" value="TRAP_DctP"/>
</dbReference>
<keyword evidence="6" id="KW-0675">Receptor</keyword>
<sequence length="323" mass="35639">MSNSRLALLLGTALCAVSAPIQAQTLTLGLQESQGHNLYVGAQALDEKLQELSGGTMSLDIFPGAQLGDFRAMAGQVQAGELDLFIHGHTDLNYMIPELTLIGAAYVLPSFEAYEDLFESEWGDETLALYEAQGLRPLDSWYLGMRQMTSNRPINSIDDMRGLKLRVPNTDFLIAFAEGVGAQASPVAFQEVYLALQTNQVDAQENPLPTIENMKFFEVQDYIALTSHFMAAMQVTVGDATWQNLTEEQQGWLLEAVKHGGEVSDELTYTDEAELLAFFEEQGLEVTEPELTGFREAMQPYYDTLESRFGEGSVSNLIAITQP</sequence>
<proteinExistence type="inferred from homology"/>
<evidence type="ECO:0000313" key="7">
    <source>
        <dbReference type="Proteomes" id="UP000199495"/>
    </source>
</evidence>
<feature type="signal peptide" evidence="5">
    <location>
        <begin position="1"/>
        <end position="23"/>
    </location>
</feature>
<dbReference type="PANTHER" id="PTHR33376">
    <property type="match status" value="1"/>
</dbReference>
<keyword evidence="3" id="KW-0813">Transport</keyword>
<feature type="chain" id="PRO_5011523512" evidence="5">
    <location>
        <begin position="24"/>
        <end position="323"/>
    </location>
</feature>
<accession>A0A1G7Z7H1</accession>
<dbReference type="Pfam" id="PF03480">
    <property type="entry name" value="DctP"/>
    <property type="match status" value="1"/>
</dbReference>
<dbReference type="Proteomes" id="UP000199495">
    <property type="component" value="Unassembled WGS sequence"/>
</dbReference>
<dbReference type="PANTHER" id="PTHR33376:SF4">
    <property type="entry name" value="SIALIC ACID-BINDING PERIPLASMIC PROTEIN SIAP"/>
    <property type="match status" value="1"/>
</dbReference>
<comment type="subcellular location">
    <subcellularLocation>
        <location evidence="1">Cell envelope</location>
    </subcellularLocation>
</comment>
<dbReference type="InterPro" id="IPR018389">
    <property type="entry name" value="DctP_fam"/>
</dbReference>
<evidence type="ECO:0000256" key="1">
    <source>
        <dbReference type="ARBA" id="ARBA00004196"/>
    </source>
</evidence>
<dbReference type="AlphaFoldDB" id="A0A1G7Z7H1"/>
<reference evidence="6 7" key="1">
    <citation type="submission" date="2016-10" db="EMBL/GenBank/DDBJ databases">
        <authorList>
            <person name="de Groot N.N."/>
        </authorList>
    </citation>
    <scope>NUCLEOTIDE SEQUENCE [LARGE SCALE GENOMIC DNA]</scope>
    <source>
        <strain evidence="6 7">CGMCC 1.10267</strain>
    </source>
</reference>
<dbReference type="EMBL" id="FNCS01000018">
    <property type="protein sequence ID" value="SDH04456.1"/>
    <property type="molecule type" value="Genomic_DNA"/>
</dbReference>
<keyword evidence="7" id="KW-1185">Reference proteome</keyword>
<dbReference type="RefSeq" id="WP_090598523.1">
    <property type="nucleotide sequence ID" value="NZ_FNCS01000018.1"/>
</dbReference>
<evidence type="ECO:0000256" key="3">
    <source>
        <dbReference type="ARBA" id="ARBA00022448"/>
    </source>
</evidence>
<dbReference type="Gene3D" id="3.40.190.170">
    <property type="entry name" value="Bacterial extracellular solute-binding protein, family 7"/>
    <property type="match status" value="1"/>
</dbReference>
<name>A0A1G7Z7H1_9HYPH</name>
<evidence type="ECO:0000313" key="6">
    <source>
        <dbReference type="EMBL" id="SDH04456.1"/>
    </source>
</evidence>
<dbReference type="NCBIfam" id="TIGR00787">
    <property type="entry name" value="dctP"/>
    <property type="match status" value="1"/>
</dbReference>
<evidence type="ECO:0000256" key="2">
    <source>
        <dbReference type="ARBA" id="ARBA00009023"/>
    </source>
</evidence>
<dbReference type="STRING" id="440168.SAMN04487974_1185"/>
<organism evidence="6 7">
    <name type="scientific">Pelagibacterium luteolum</name>
    <dbReference type="NCBI Taxonomy" id="440168"/>
    <lineage>
        <taxon>Bacteria</taxon>
        <taxon>Pseudomonadati</taxon>
        <taxon>Pseudomonadota</taxon>
        <taxon>Alphaproteobacteria</taxon>
        <taxon>Hyphomicrobiales</taxon>
        <taxon>Devosiaceae</taxon>
        <taxon>Pelagibacterium</taxon>
    </lineage>
</organism>
<dbReference type="NCBIfam" id="NF037995">
    <property type="entry name" value="TRAP_S1"/>
    <property type="match status" value="1"/>
</dbReference>
<keyword evidence="4 5" id="KW-0732">Signal</keyword>
<dbReference type="OrthoDB" id="8016675at2"/>